<accession>A0A183IST3</accession>
<dbReference type="OrthoDB" id="5913378at2759"/>
<gene>
    <name evidence="10" type="ORF">SBAD_LOCUS6680</name>
</gene>
<keyword evidence="3" id="KW-0808">Transferase</keyword>
<dbReference type="InterPro" id="IPR051681">
    <property type="entry name" value="Ser/Thr_Kinases-Pseudokinases"/>
</dbReference>
<evidence type="ECO:0000313" key="11">
    <source>
        <dbReference type="Proteomes" id="UP000270296"/>
    </source>
</evidence>
<evidence type="ECO:0000256" key="6">
    <source>
        <dbReference type="ARBA" id="ARBA00022840"/>
    </source>
</evidence>
<dbReference type="EC" id="2.7.11.1" evidence="1"/>
<dbReference type="Gene3D" id="1.10.510.10">
    <property type="entry name" value="Transferase(Phosphotransferase) domain 1"/>
    <property type="match status" value="1"/>
</dbReference>
<keyword evidence="2" id="KW-0723">Serine/threonine-protein kinase</keyword>
<dbReference type="SMART" id="SM00220">
    <property type="entry name" value="S_TKc"/>
    <property type="match status" value="1"/>
</dbReference>
<reference evidence="12" key="1">
    <citation type="submission" date="2016-06" db="UniProtKB">
        <authorList>
            <consortium name="WormBaseParasite"/>
        </authorList>
    </citation>
    <scope>IDENTIFICATION</scope>
</reference>
<keyword evidence="11" id="KW-1185">Reference proteome</keyword>
<dbReference type="WBParaSite" id="SBAD_0000694101-mRNA-1">
    <property type="protein sequence ID" value="SBAD_0000694101-mRNA-1"/>
    <property type="gene ID" value="SBAD_0000694101"/>
</dbReference>
<proteinExistence type="predicted"/>
<evidence type="ECO:0000313" key="12">
    <source>
        <dbReference type="WBParaSite" id="SBAD_0000694101-mRNA-1"/>
    </source>
</evidence>
<reference evidence="10 11" key="2">
    <citation type="submission" date="2018-11" db="EMBL/GenBank/DDBJ databases">
        <authorList>
            <consortium name="Pathogen Informatics"/>
        </authorList>
    </citation>
    <scope>NUCLEOTIDE SEQUENCE [LARGE SCALE GENOMIC DNA]</scope>
</reference>
<keyword evidence="6" id="KW-0067">ATP-binding</keyword>
<comment type="catalytic activity">
    <reaction evidence="7">
        <text>L-threonyl-[protein] + ATP = O-phospho-L-threonyl-[protein] + ADP + H(+)</text>
        <dbReference type="Rhea" id="RHEA:46608"/>
        <dbReference type="Rhea" id="RHEA-COMP:11060"/>
        <dbReference type="Rhea" id="RHEA-COMP:11605"/>
        <dbReference type="ChEBI" id="CHEBI:15378"/>
        <dbReference type="ChEBI" id="CHEBI:30013"/>
        <dbReference type="ChEBI" id="CHEBI:30616"/>
        <dbReference type="ChEBI" id="CHEBI:61977"/>
        <dbReference type="ChEBI" id="CHEBI:456216"/>
        <dbReference type="EC" id="2.7.11.1"/>
    </reaction>
</comment>
<evidence type="ECO:0000256" key="1">
    <source>
        <dbReference type="ARBA" id="ARBA00012513"/>
    </source>
</evidence>
<protein>
    <recommendedName>
        <fullName evidence="1">non-specific serine/threonine protein kinase</fullName>
        <ecNumber evidence="1">2.7.11.1</ecNumber>
    </recommendedName>
</protein>
<dbReference type="InterPro" id="IPR008271">
    <property type="entry name" value="Ser/Thr_kinase_AS"/>
</dbReference>
<dbReference type="AlphaFoldDB" id="A0A183IST3"/>
<sequence>MCVSGQGSFGCVYKSTFDGKPVAIKLLHDRWRDKYQVQHIFAELNAYKLDHPNIVKILAIFNAAENTEIVYEYVGRRNLQTLLLDPDEIVNPSRRRLFCVQIAEGMRYCHSRHILHLDLKTSNVLVTDTGDVCKLADFGCSRTILDRSGDTDLKEASPTDSTAVGTLIYKAPELLQGFTPTTKADVYSFGYIIWECVCRSIPFSNMDCHTVVFQVVAKHLRPSFPPTAVDGDRQLFRLANQCWSHEPKKRPHFHDVCFMLSKL</sequence>
<dbReference type="PANTHER" id="PTHR44329:SF285">
    <property type="entry name" value="V-MOS MOLONEY MURINE SARCOMA VIRAL ONCO HOMOLOG"/>
    <property type="match status" value="1"/>
</dbReference>
<dbReference type="PROSITE" id="PS50011">
    <property type="entry name" value="PROTEIN_KINASE_DOM"/>
    <property type="match status" value="1"/>
</dbReference>
<feature type="domain" description="Protein kinase" evidence="9">
    <location>
        <begin position="1"/>
        <end position="263"/>
    </location>
</feature>
<keyword evidence="4" id="KW-0547">Nucleotide-binding</keyword>
<organism evidence="12">
    <name type="scientific">Soboliphyme baturini</name>
    <dbReference type="NCBI Taxonomy" id="241478"/>
    <lineage>
        <taxon>Eukaryota</taxon>
        <taxon>Metazoa</taxon>
        <taxon>Ecdysozoa</taxon>
        <taxon>Nematoda</taxon>
        <taxon>Enoplea</taxon>
        <taxon>Dorylaimia</taxon>
        <taxon>Dioctophymatida</taxon>
        <taxon>Dioctophymatoidea</taxon>
        <taxon>Soboliphymatidae</taxon>
        <taxon>Soboliphyme</taxon>
    </lineage>
</organism>
<keyword evidence="5" id="KW-0418">Kinase</keyword>
<dbReference type="Pfam" id="PF00069">
    <property type="entry name" value="Pkinase"/>
    <property type="match status" value="1"/>
</dbReference>
<dbReference type="GO" id="GO:0004674">
    <property type="term" value="F:protein serine/threonine kinase activity"/>
    <property type="evidence" value="ECO:0007669"/>
    <property type="project" value="UniProtKB-KW"/>
</dbReference>
<dbReference type="InterPro" id="IPR000719">
    <property type="entry name" value="Prot_kinase_dom"/>
</dbReference>
<name>A0A183IST3_9BILA</name>
<comment type="catalytic activity">
    <reaction evidence="8">
        <text>L-seryl-[protein] + ATP = O-phospho-L-seryl-[protein] + ADP + H(+)</text>
        <dbReference type="Rhea" id="RHEA:17989"/>
        <dbReference type="Rhea" id="RHEA-COMP:9863"/>
        <dbReference type="Rhea" id="RHEA-COMP:11604"/>
        <dbReference type="ChEBI" id="CHEBI:15378"/>
        <dbReference type="ChEBI" id="CHEBI:29999"/>
        <dbReference type="ChEBI" id="CHEBI:30616"/>
        <dbReference type="ChEBI" id="CHEBI:83421"/>
        <dbReference type="ChEBI" id="CHEBI:456216"/>
        <dbReference type="EC" id="2.7.11.1"/>
    </reaction>
</comment>
<dbReference type="PIRSF" id="PIRSF000654">
    <property type="entry name" value="Integrin-linked_kinase"/>
    <property type="match status" value="1"/>
</dbReference>
<evidence type="ECO:0000256" key="3">
    <source>
        <dbReference type="ARBA" id="ARBA00022679"/>
    </source>
</evidence>
<evidence type="ECO:0000256" key="5">
    <source>
        <dbReference type="ARBA" id="ARBA00022777"/>
    </source>
</evidence>
<evidence type="ECO:0000313" key="10">
    <source>
        <dbReference type="EMBL" id="VDP10564.1"/>
    </source>
</evidence>
<evidence type="ECO:0000256" key="2">
    <source>
        <dbReference type="ARBA" id="ARBA00022527"/>
    </source>
</evidence>
<dbReference type="Proteomes" id="UP000270296">
    <property type="component" value="Unassembled WGS sequence"/>
</dbReference>
<evidence type="ECO:0000256" key="4">
    <source>
        <dbReference type="ARBA" id="ARBA00022741"/>
    </source>
</evidence>
<dbReference type="InterPro" id="IPR011009">
    <property type="entry name" value="Kinase-like_dom_sf"/>
</dbReference>
<dbReference type="GO" id="GO:0005524">
    <property type="term" value="F:ATP binding"/>
    <property type="evidence" value="ECO:0007669"/>
    <property type="project" value="UniProtKB-KW"/>
</dbReference>
<dbReference type="PANTHER" id="PTHR44329">
    <property type="entry name" value="SERINE/THREONINE-PROTEIN KINASE TNNI3K-RELATED"/>
    <property type="match status" value="1"/>
</dbReference>
<dbReference type="SUPFAM" id="SSF56112">
    <property type="entry name" value="Protein kinase-like (PK-like)"/>
    <property type="match status" value="1"/>
</dbReference>
<dbReference type="EMBL" id="UZAM01009948">
    <property type="protein sequence ID" value="VDP10564.1"/>
    <property type="molecule type" value="Genomic_DNA"/>
</dbReference>
<dbReference type="PROSITE" id="PS00108">
    <property type="entry name" value="PROTEIN_KINASE_ST"/>
    <property type="match status" value="1"/>
</dbReference>
<evidence type="ECO:0000256" key="7">
    <source>
        <dbReference type="ARBA" id="ARBA00047899"/>
    </source>
</evidence>
<evidence type="ECO:0000256" key="8">
    <source>
        <dbReference type="ARBA" id="ARBA00048679"/>
    </source>
</evidence>
<evidence type="ECO:0000259" key="9">
    <source>
        <dbReference type="PROSITE" id="PS50011"/>
    </source>
</evidence>